<comment type="pathway">
    <text evidence="10">Lipid metabolism; phospholipid metabolism.</text>
</comment>
<dbReference type="RefSeq" id="WP_087457764.1">
    <property type="nucleotide sequence ID" value="NZ_CP021434.1"/>
</dbReference>
<comment type="similarity">
    <text evidence="10">Belongs to the PlsX family.</text>
</comment>
<keyword evidence="3 10" id="KW-0444">Lipid biosynthesis</keyword>
<dbReference type="InterPro" id="IPR003664">
    <property type="entry name" value="FA_synthesis"/>
</dbReference>
<dbReference type="HAMAP" id="MF_00019">
    <property type="entry name" value="PlsX"/>
    <property type="match status" value="1"/>
</dbReference>
<dbReference type="PANTHER" id="PTHR30100:SF1">
    <property type="entry name" value="PHOSPHATE ACYLTRANSFERASE"/>
    <property type="match status" value="1"/>
</dbReference>
<dbReference type="InterPro" id="IPR012281">
    <property type="entry name" value="Phospholipid_synth_PlsX-like"/>
</dbReference>
<dbReference type="Gene3D" id="3.40.718.10">
    <property type="entry name" value="Isopropylmalate Dehydrogenase"/>
    <property type="match status" value="1"/>
</dbReference>
<keyword evidence="11" id="KW-0012">Acyltransferase</keyword>
<dbReference type="PIRSF" id="PIRSF002465">
    <property type="entry name" value="Phsphlp_syn_PlsX"/>
    <property type="match status" value="1"/>
</dbReference>
<accession>A0A1Y0IST3</accession>
<dbReference type="NCBIfam" id="TIGR00182">
    <property type="entry name" value="plsX"/>
    <property type="match status" value="1"/>
</dbReference>
<proteinExistence type="inferred from homology"/>
<keyword evidence="5 10" id="KW-0443">Lipid metabolism</keyword>
<evidence type="ECO:0000256" key="9">
    <source>
        <dbReference type="ARBA" id="ARBA00046608"/>
    </source>
</evidence>
<evidence type="ECO:0000313" key="12">
    <source>
        <dbReference type="Proteomes" id="UP000195437"/>
    </source>
</evidence>
<sequence length="334" mass="35392">MRIAIDAMGGDNAPQAIVAGSLDAARAYPDITLILVGDEGQIKQHAGANLPANIEIVHTTEVVEAEDEPVKAIRRKKDSSMVVAARMVKEGQADGMVSAGNTGALMTAGLLIVGRVKGIERPALASIWPTMGGGSMLTLDVGANMDAEANHLYQYALMANAYAQIVLEREKPRIGLLNIGAEPGKGDKLRKEAYPLLEAGPFYFVGNIEAREALNDKCDVLVADGFTGNNMLKLIEGFGLGIFGELKKVFMKNAMSKLAALVLKPGLAAFKNKFDYAEYGGAPLLGIDGAVIKAHGSSNPRAFRMAIHQARAFLKGDVLGKIRTDLSEGGEQTS</sequence>
<evidence type="ECO:0000256" key="6">
    <source>
        <dbReference type="ARBA" id="ARBA00023209"/>
    </source>
</evidence>
<organism evidence="11 12">
    <name type="scientific">Tumebacillus avium</name>
    <dbReference type="NCBI Taxonomy" id="1903704"/>
    <lineage>
        <taxon>Bacteria</taxon>
        <taxon>Bacillati</taxon>
        <taxon>Bacillota</taxon>
        <taxon>Bacilli</taxon>
        <taxon>Bacillales</taxon>
        <taxon>Alicyclobacillaceae</taxon>
        <taxon>Tumebacillus</taxon>
    </lineage>
</organism>
<evidence type="ECO:0000313" key="11">
    <source>
        <dbReference type="EMBL" id="ARU62404.1"/>
    </source>
</evidence>
<dbReference type="EC" id="2.3.1.274" evidence="8 10"/>
<comment type="catalytic activity">
    <reaction evidence="1 10">
        <text>a fatty acyl-[ACP] + phosphate = an acyl phosphate + holo-[ACP]</text>
        <dbReference type="Rhea" id="RHEA:42292"/>
        <dbReference type="Rhea" id="RHEA-COMP:9685"/>
        <dbReference type="Rhea" id="RHEA-COMP:14125"/>
        <dbReference type="ChEBI" id="CHEBI:43474"/>
        <dbReference type="ChEBI" id="CHEBI:59918"/>
        <dbReference type="ChEBI" id="CHEBI:64479"/>
        <dbReference type="ChEBI" id="CHEBI:138651"/>
        <dbReference type="EC" id="2.3.1.274"/>
    </reaction>
</comment>
<evidence type="ECO:0000256" key="1">
    <source>
        <dbReference type="ARBA" id="ARBA00001232"/>
    </source>
</evidence>
<dbReference type="UniPathway" id="UPA00085"/>
<comment type="function">
    <text evidence="10">Catalyzes the reversible formation of acyl-phosphate (acyl-PO(4)) from acyl-[acyl-carrier-protein] (acyl-ACP). This enzyme utilizes acyl-ACP as fatty acyl donor, but not acyl-CoA.</text>
</comment>
<evidence type="ECO:0000256" key="10">
    <source>
        <dbReference type="HAMAP-Rule" id="MF_00019"/>
    </source>
</evidence>
<dbReference type="OrthoDB" id="9806408at2"/>
<gene>
    <name evidence="10" type="primary">plsX</name>
    <name evidence="11" type="ORF">CBW65_16605</name>
</gene>
<evidence type="ECO:0000256" key="3">
    <source>
        <dbReference type="ARBA" id="ARBA00022516"/>
    </source>
</evidence>
<comment type="subcellular location">
    <subcellularLocation>
        <location evidence="10">Cytoplasm</location>
    </subcellularLocation>
    <text evidence="10">Associated with the membrane possibly through PlsY.</text>
</comment>
<evidence type="ECO:0000256" key="5">
    <source>
        <dbReference type="ARBA" id="ARBA00023098"/>
    </source>
</evidence>
<keyword evidence="4 10" id="KW-0808">Transferase</keyword>
<comment type="subunit">
    <text evidence="9 10">Homodimer. Probably interacts with PlsY.</text>
</comment>
<keyword evidence="2 10" id="KW-0963">Cytoplasm</keyword>
<protein>
    <recommendedName>
        <fullName evidence="8 10">Phosphate acyltransferase</fullName>
        <ecNumber evidence="8 10">2.3.1.274</ecNumber>
    </recommendedName>
    <alternativeName>
        <fullName evidence="10">Acyl-ACP phosphotransacylase</fullName>
    </alternativeName>
    <alternativeName>
        <fullName evidence="10">Acyl-[acyl-carrier-protein]--phosphate acyltransferase</fullName>
    </alternativeName>
    <alternativeName>
        <fullName evidence="10">Phosphate-acyl-ACP acyltransferase</fullName>
    </alternativeName>
</protein>
<reference evidence="12" key="1">
    <citation type="submission" date="2017-05" db="EMBL/GenBank/DDBJ databases">
        <authorList>
            <person name="Sung H."/>
        </authorList>
    </citation>
    <scope>NUCLEOTIDE SEQUENCE [LARGE SCALE GENOMIC DNA]</scope>
    <source>
        <strain evidence="12">AR23208</strain>
    </source>
</reference>
<dbReference type="GO" id="GO:0006633">
    <property type="term" value="P:fatty acid biosynthetic process"/>
    <property type="evidence" value="ECO:0007669"/>
    <property type="project" value="UniProtKB-UniRule"/>
</dbReference>
<keyword evidence="6 10" id="KW-0594">Phospholipid biosynthesis</keyword>
<dbReference type="EMBL" id="CP021434">
    <property type="protein sequence ID" value="ARU62404.1"/>
    <property type="molecule type" value="Genomic_DNA"/>
</dbReference>
<dbReference type="GO" id="GO:0005737">
    <property type="term" value="C:cytoplasm"/>
    <property type="evidence" value="ECO:0007669"/>
    <property type="project" value="UniProtKB-SubCell"/>
</dbReference>
<dbReference type="GO" id="GO:0008654">
    <property type="term" value="P:phospholipid biosynthetic process"/>
    <property type="evidence" value="ECO:0007669"/>
    <property type="project" value="UniProtKB-KW"/>
</dbReference>
<keyword evidence="12" id="KW-1185">Reference proteome</keyword>
<evidence type="ECO:0000256" key="8">
    <source>
        <dbReference type="ARBA" id="ARBA00024069"/>
    </source>
</evidence>
<name>A0A1Y0IST3_9BACL</name>
<dbReference type="PANTHER" id="PTHR30100">
    <property type="entry name" value="FATTY ACID/PHOSPHOLIPID SYNTHESIS PROTEIN PLSX"/>
    <property type="match status" value="1"/>
</dbReference>
<dbReference type="KEGG" id="tum:CBW65_16605"/>
<dbReference type="SUPFAM" id="SSF53659">
    <property type="entry name" value="Isocitrate/Isopropylmalate dehydrogenase-like"/>
    <property type="match status" value="1"/>
</dbReference>
<dbReference type="GO" id="GO:0043811">
    <property type="term" value="F:phosphate:acyl-[acyl carrier protein] acyltransferase activity"/>
    <property type="evidence" value="ECO:0007669"/>
    <property type="project" value="UniProtKB-UniRule"/>
</dbReference>
<keyword evidence="7 10" id="KW-1208">Phospholipid metabolism</keyword>
<dbReference type="AlphaFoldDB" id="A0A1Y0IST3"/>
<dbReference type="Proteomes" id="UP000195437">
    <property type="component" value="Chromosome"/>
</dbReference>
<evidence type="ECO:0000256" key="4">
    <source>
        <dbReference type="ARBA" id="ARBA00022679"/>
    </source>
</evidence>
<dbReference type="Pfam" id="PF02504">
    <property type="entry name" value="FA_synthesis"/>
    <property type="match status" value="1"/>
</dbReference>
<evidence type="ECO:0000256" key="7">
    <source>
        <dbReference type="ARBA" id="ARBA00023264"/>
    </source>
</evidence>
<evidence type="ECO:0000256" key="2">
    <source>
        <dbReference type="ARBA" id="ARBA00022490"/>
    </source>
</evidence>